<evidence type="ECO:0000313" key="2">
    <source>
        <dbReference type="EMBL" id="RUS91413.1"/>
    </source>
</evidence>
<dbReference type="AlphaFoldDB" id="A0A3S1CFM8"/>
<comment type="caution">
    <text evidence="2">The sequence shown here is derived from an EMBL/GenBank/DDBJ whole genome shotgun (WGS) entry which is preliminary data.</text>
</comment>
<keyword evidence="3" id="KW-1185">Reference proteome</keyword>
<name>A0A3S1CFM8_ELYCH</name>
<dbReference type="Proteomes" id="UP000271974">
    <property type="component" value="Unassembled WGS sequence"/>
</dbReference>
<feature type="non-terminal residue" evidence="2">
    <location>
        <position position="278"/>
    </location>
</feature>
<reference evidence="2 3" key="1">
    <citation type="submission" date="2019-01" db="EMBL/GenBank/DDBJ databases">
        <title>A draft genome assembly of the solar-powered sea slug Elysia chlorotica.</title>
        <authorList>
            <person name="Cai H."/>
            <person name="Li Q."/>
            <person name="Fang X."/>
            <person name="Li J."/>
            <person name="Curtis N.E."/>
            <person name="Altenburger A."/>
            <person name="Shibata T."/>
            <person name="Feng M."/>
            <person name="Maeda T."/>
            <person name="Schwartz J.A."/>
            <person name="Shigenobu S."/>
            <person name="Lundholm N."/>
            <person name="Nishiyama T."/>
            <person name="Yang H."/>
            <person name="Hasebe M."/>
            <person name="Li S."/>
            <person name="Pierce S.K."/>
            <person name="Wang J."/>
        </authorList>
    </citation>
    <scope>NUCLEOTIDE SEQUENCE [LARGE SCALE GENOMIC DNA]</scope>
    <source>
        <strain evidence="2">EC2010</strain>
        <tissue evidence="2">Whole organism of an adult</tissue>
    </source>
</reference>
<proteinExistence type="predicted"/>
<dbReference type="EMBL" id="RQTK01000012">
    <property type="protein sequence ID" value="RUS91413.1"/>
    <property type="molecule type" value="Genomic_DNA"/>
</dbReference>
<protein>
    <submittedName>
        <fullName evidence="2">Uncharacterized protein</fullName>
    </submittedName>
</protein>
<gene>
    <name evidence="2" type="ORF">EGW08_000843</name>
</gene>
<organism evidence="2 3">
    <name type="scientific">Elysia chlorotica</name>
    <name type="common">Eastern emerald elysia</name>
    <name type="synonym">Sea slug</name>
    <dbReference type="NCBI Taxonomy" id="188477"/>
    <lineage>
        <taxon>Eukaryota</taxon>
        <taxon>Metazoa</taxon>
        <taxon>Spiralia</taxon>
        <taxon>Lophotrochozoa</taxon>
        <taxon>Mollusca</taxon>
        <taxon>Gastropoda</taxon>
        <taxon>Heterobranchia</taxon>
        <taxon>Euthyneura</taxon>
        <taxon>Panpulmonata</taxon>
        <taxon>Sacoglossa</taxon>
        <taxon>Placobranchoidea</taxon>
        <taxon>Plakobranchidae</taxon>
        <taxon>Elysia</taxon>
    </lineage>
</organism>
<feature type="non-terminal residue" evidence="2">
    <location>
        <position position="1"/>
    </location>
</feature>
<evidence type="ECO:0000313" key="3">
    <source>
        <dbReference type="Proteomes" id="UP000271974"/>
    </source>
</evidence>
<evidence type="ECO:0000256" key="1">
    <source>
        <dbReference type="SAM" id="MobiDB-lite"/>
    </source>
</evidence>
<sequence>DLLSKGTTTDPPVFSSTDSSTVSATPSLSVCDVSMLDAPPLCPVPDGSRLGSMGSPSSSELGLGVALSSPAFCSLEPAPSSPDGVISLSSVLGSASPVGDSPSGTGESFSSVLEEALGSGFPAGISPSGYGVSSSSESDEALGSGFPAGISPSGYGVSFSSVSDEALGSASGLVVAPASSIPVSTTSGEALSLSVTSPSSTSGPSVGTYEPASGDISPFPVFSSIAVSSPSPAAPPVGVVSGTVWSPSPSVPSPCASPPPTDPVPSIPGLFVSLGASV</sequence>
<accession>A0A3S1CFM8</accession>
<feature type="region of interest" description="Disordered" evidence="1">
    <location>
        <begin position="1"/>
        <end position="25"/>
    </location>
</feature>